<evidence type="ECO:0000313" key="2">
    <source>
        <dbReference type="EMBL" id="JAQ78576.1"/>
    </source>
</evidence>
<protein>
    <submittedName>
        <fullName evidence="2">Uncharacterized protein</fullName>
    </submittedName>
</protein>
<feature type="region of interest" description="Disordered" evidence="1">
    <location>
        <begin position="68"/>
        <end position="104"/>
    </location>
</feature>
<organism evidence="2">
    <name type="scientific">Fundulus heteroclitus</name>
    <name type="common">Killifish</name>
    <name type="synonym">Mummichog</name>
    <dbReference type="NCBI Taxonomy" id="8078"/>
    <lineage>
        <taxon>Eukaryota</taxon>
        <taxon>Metazoa</taxon>
        <taxon>Chordata</taxon>
        <taxon>Craniata</taxon>
        <taxon>Vertebrata</taxon>
        <taxon>Euteleostomi</taxon>
        <taxon>Actinopterygii</taxon>
        <taxon>Neopterygii</taxon>
        <taxon>Teleostei</taxon>
        <taxon>Neoteleostei</taxon>
        <taxon>Acanthomorphata</taxon>
        <taxon>Ovalentaria</taxon>
        <taxon>Atherinomorphae</taxon>
        <taxon>Cyprinodontiformes</taxon>
        <taxon>Fundulidae</taxon>
        <taxon>Fundulus</taxon>
    </lineage>
</organism>
<dbReference type="EMBL" id="GCES01107746">
    <property type="protein sequence ID" value="JAQ78576.1"/>
    <property type="molecule type" value="Transcribed_RNA"/>
</dbReference>
<feature type="non-terminal residue" evidence="2">
    <location>
        <position position="1"/>
    </location>
</feature>
<accession>A0A146SEH8</accession>
<dbReference type="AlphaFoldDB" id="A0A146SEH8"/>
<name>A0A146SEH8_FUNHE</name>
<sequence length="172" mass="19937">LIYTLFFHCKIFLKTKSPFFHHLTAIHLQKARQNTLKFKMKRREVESFKGWEYFWDALSMCGVGEEQRGQETAARQSNKDKRKQAEDKKDKEEGHGDVPSDGPRFICVETSAGWHLSRCDSTQDTEPAQRCHCLAFHATVCCNQKEERKMCRRGVALGARDRGVSTRLVRKT</sequence>
<dbReference type="EMBL" id="GCES01102573">
    <property type="protein sequence ID" value="JAQ83749.1"/>
    <property type="molecule type" value="Transcribed_RNA"/>
</dbReference>
<feature type="compositionally biased region" description="Basic and acidic residues" evidence="1">
    <location>
        <begin position="77"/>
        <end position="98"/>
    </location>
</feature>
<proteinExistence type="predicted"/>
<reference evidence="2" key="1">
    <citation type="submission" date="2015-01" db="EMBL/GenBank/DDBJ databases">
        <title>EvidentialGene: Evidence-directed Construction of Complete mRNA Transcriptomes without Genomes.</title>
        <authorList>
            <person name="Gilbert D.G."/>
        </authorList>
    </citation>
    <scope>NUCLEOTIDE SEQUENCE</scope>
</reference>
<evidence type="ECO:0000256" key="1">
    <source>
        <dbReference type="SAM" id="MobiDB-lite"/>
    </source>
</evidence>